<dbReference type="KEGG" id="bse:Bsel_3018"/>
<dbReference type="EMBL" id="CP001791">
    <property type="protein sequence ID" value="ADI00500.1"/>
    <property type="molecule type" value="Genomic_DNA"/>
</dbReference>
<gene>
    <name evidence="1" type="ordered locus">Bsel_3018</name>
</gene>
<evidence type="ECO:0000313" key="1">
    <source>
        <dbReference type="EMBL" id="ADI00500.1"/>
    </source>
</evidence>
<dbReference type="Proteomes" id="UP000000271">
    <property type="component" value="Chromosome"/>
</dbReference>
<name>D6XZZ8_BACIE</name>
<accession>D6XZZ8</accession>
<evidence type="ECO:0000313" key="2">
    <source>
        <dbReference type="Proteomes" id="UP000000271"/>
    </source>
</evidence>
<proteinExistence type="predicted"/>
<protein>
    <submittedName>
        <fullName evidence="1">Uncharacterized protein</fullName>
    </submittedName>
</protein>
<dbReference type="HOGENOM" id="CLU_2598691_0_0_9"/>
<sequence>MDERAKTCFAYKSGKCRILDINRCEGSSCGFCKTEEQVMQERAESLAIIETLEPMHRDAIHEKYLNGQIGAGFYKNGTA</sequence>
<dbReference type="RefSeq" id="WP_013173905.1">
    <property type="nucleotide sequence ID" value="NC_014219.1"/>
</dbReference>
<dbReference type="OrthoDB" id="1708204at2"/>
<dbReference type="STRING" id="439292.Bsel_3018"/>
<organism evidence="1 2">
    <name type="scientific">Bacillus selenitireducens (strain ATCC 700615 / DSM 15326 / MLS10)</name>
    <dbReference type="NCBI Taxonomy" id="439292"/>
    <lineage>
        <taxon>Bacteria</taxon>
        <taxon>Bacillati</taxon>
        <taxon>Bacillota</taxon>
        <taxon>Bacilli</taxon>
        <taxon>Bacillales</taxon>
        <taxon>Bacillaceae</taxon>
        <taxon>Salisediminibacterium</taxon>
    </lineage>
</organism>
<reference evidence="1" key="1">
    <citation type="submission" date="2009-10" db="EMBL/GenBank/DDBJ databases">
        <title>Complete sequence of Bacillus selenitireducens MLS10.</title>
        <authorList>
            <consortium name="US DOE Joint Genome Institute"/>
            <person name="Lucas S."/>
            <person name="Copeland A."/>
            <person name="Lapidus A."/>
            <person name="Glavina del Rio T."/>
            <person name="Dalin E."/>
            <person name="Tice H."/>
            <person name="Bruce D."/>
            <person name="Goodwin L."/>
            <person name="Pitluck S."/>
            <person name="Sims D."/>
            <person name="Brettin T."/>
            <person name="Detter J.C."/>
            <person name="Han C."/>
            <person name="Larimer F."/>
            <person name="Land M."/>
            <person name="Hauser L."/>
            <person name="Kyrpides N."/>
            <person name="Ovchinnikova G."/>
            <person name="Stolz J."/>
        </authorList>
    </citation>
    <scope>NUCLEOTIDE SEQUENCE [LARGE SCALE GENOMIC DNA]</scope>
    <source>
        <strain evidence="1">MLS10</strain>
    </source>
</reference>
<keyword evidence="2" id="KW-1185">Reference proteome</keyword>
<dbReference type="AlphaFoldDB" id="D6XZZ8"/>